<dbReference type="InterPro" id="IPR009051">
    <property type="entry name" value="Helical_ferredxn"/>
</dbReference>
<dbReference type="EMBL" id="CP046147">
    <property type="protein sequence ID" value="WFG39205.1"/>
    <property type="molecule type" value="Genomic_DNA"/>
</dbReference>
<keyword evidence="6" id="KW-0813">Transport</keyword>
<dbReference type="Pfam" id="PF02754">
    <property type="entry name" value="CCG"/>
    <property type="match status" value="2"/>
</dbReference>
<reference evidence="9" key="2">
    <citation type="journal article" date="2023" name="Nat. Commun.">
        <title>Cultivation of marine bacteria of the SAR202 clade.</title>
        <authorList>
            <person name="Lim Y."/>
            <person name="Seo J.H."/>
            <person name="Giovannoni S.J."/>
            <person name="Kang I."/>
            <person name="Cho J.C."/>
        </authorList>
    </citation>
    <scope>NUCLEOTIDE SEQUENCE</scope>
    <source>
        <strain evidence="9">JH1073</strain>
    </source>
</reference>
<organism evidence="9 10">
    <name type="scientific">Candidatus Lucifugimonas marina</name>
    <dbReference type="NCBI Taxonomy" id="3038979"/>
    <lineage>
        <taxon>Bacteria</taxon>
        <taxon>Bacillati</taxon>
        <taxon>Chloroflexota</taxon>
        <taxon>Dehalococcoidia</taxon>
        <taxon>SAR202 cluster</taxon>
        <taxon>Candidatus Lucifugimonadales</taxon>
        <taxon>Candidatus Lucifugimonadaceae</taxon>
        <taxon>Candidatus Lucifugimonas</taxon>
    </lineage>
</organism>
<evidence type="ECO:0000259" key="7">
    <source>
        <dbReference type="PROSITE" id="PS51379"/>
    </source>
</evidence>
<feature type="domain" description="4Fe-4S ferredoxin-type" evidence="7">
    <location>
        <begin position="75"/>
        <end position="98"/>
    </location>
</feature>
<sequence>MSTDQPRESVGPAGTFPGFSGPHAPHNSDLYKCVHCGFCLQACPTYLETGLESESPRGRIALMKAVNEGRLDMSPSVVGHWDLCLQCRACELACPSGVEYGKLMEATRAQVEQHTKRSFTERTARSIGYKTLLPSPFKLRMAGNALKFYKKSGMRTIARGTGLLKLMPGEAELADEYLPDLSKKFFVANGQVHPAQGVRKAKVAMLAGCVMALTHAESLEATVRVLTRNGIEVHLTGGQGCCGALNTHSGEPDSAIEMAKKNIDSFLSASPDAIVSASAGCGAAMKDYGELLANEPEYAEKAKRVAELTKDVHELLVEYEFEAPTKPLNVTVTYQDPCHLANVQRITDAPRAILNAIPGLKLVDLGEAALCCGSAGTYSLTQREMSAQLGKRKAINVVATGAEIVATGNPGCAMQLDFALTQVADESATQRTTKVRYVVDLLDQAYALE</sequence>
<dbReference type="InterPro" id="IPR004017">
    <property type="entry name" value="Cys_rich_dom"/>
</dbReference>
<gene>
    <name evidence="8" type="ORF">GKO46_03170</name>
    <name evidence="9" type="ORF">GKO48_06090</name>
</gene>
<evidence type="ECO:0000256" key="6">
    <source>
        <dbReference type="PIRNR" id="PIRNR000139"/>
    </source>
</evidence>
<dbReference type="Gene3D" id="1.10.1060.10">
    <property type="entry name" value="Alpha-helical ferredoxin"/>
    <property type="match status" value="1"/>
</dbReference>
<keyword evidence="6" id="KW-0249">Electron transport</keyword>
<dbReference type="PANTHER" id="PTHR32479">
    <property type="entry name" value="GLYCOLATE OXIDASE IRON-SULFUR SUBUNIT"/>
    <property type="match status" value="1"/>
</dbReference>
<keyword evidence="10" id="KW-1185">Reference proteome</keyword>
<dbReference type="Proteomes" id="UP001219901">
    <property type="component" value="Chromosome"/>
</dbReference>
<dbReference type="GO" id="GO:0051539">
    <property type="term" value="F:4 iron, 4 sulfur cluster binding"/>
    <property type="evidence" value="ECO:0007669"/>
    <property type="project" value="UniProtKB-UniRule"/>
</dbReference>
<evidence type="ECO:0000256" key="4">
    <source>
        <dbReference type="ARBA" id="ARBA00023004"/>
    </source>
</evidence>
<evidence type="ECO:0000256" key="5">
    <source>
        <dbReference type="ARBA" id="ARBA00023014"/>
    </source>
</evidence>
<comment type="cofactor">
    <cofactor evidence="6">
        <name>[4Fe-4S] cluster</name>
        <dbReference type="ChEBI" id="CHEBI:49883"/>
    </cofactor>
    <text evidence="6">Binds 2 [4Fe-4S] clusters.</text>
</comment>
<dbReference type="PANTHER" id="PTHR32479:SF17">
    <property type="entry name" value="GLYCOLATE OXIDASE IRON-SULFUR SUBUNIT"/>
    <property type="match status" value="1"/>
</dbReference>
<proteinExistence type="predicted"/>
<dbReference type="GO" id="GO:0046872">
    <property type="term" value="F:metal ion binding"/>
    <property type="evidence" value="ECO:0007669"/>
    <property type="project" value="UniProtKB-UniRule"/>
</dbReference>
<dbReference type="PROSITE" id="PS51379">
    <property type="entry name" value="4FE4S_FER_2"/>
    <property type="match status" value="2"/>
</dbReference>
<reference evidence="10 11" key="1">
    <citation type="submission" date="2019-11" db="EMBL/GenBank/DDBJ databases">
        <authorList>
            <person name="Cho J.-C."/>
        </authorList>
    </citation>
    <scope>NUCLEOTIDE SEQUENCE [LARGE SCALE GENOMIC DNA]</scope>
    <source>
        <strain evidence="9 10">JH1073</strain>
        <strain evidence="8 11">JH702</strain>
    </source>
</reference>
<keyword evidence="1 6" id="KW-0004">4Fe-4S</keyword>
<dbReference type="Pfam" id="PF13183">
    <property type="entry name" value="Fer4_8"/>
    <property type="match status" value="1"/>
</dbReference>
<reference evidence="10" key="3">
    <citation type="submission" date="2023-06" db="EMBL/GenBank/DDBJ databases">
        <title>Pangenomics reveal diversification of enzyme families and niche specialization in globally abundant SAR202 bacteria.</title>
        <authorList>
            <person name="Saw J.H.W."/>
        </authorList>
    </citation>
    <scope>NUCLEOTIDE SEQUENCE [LARGE SCALE GENOMIC DNA]</scope>
    <source>
        <strain evidence="10">JH1073</strain>
    </source>
</reference>
<dbReference type="EMBL" id="WMBE01000001">
    <property type="protein sequence ID" value="MDG0866070.1"/>
    <property type="molecule type" value="Genomic_DNA"/>
</dbReference>
<keyword evidence="3" id="KW-0677">Repeat</keyword>
<dbReference type="SUPFAM" id="SSF46548">
    <property type="entry name" value="alpha-helical ferredoxin"/>
    <property type="match status" value="1"/>
</dbReference>
<comment type="catalytic activity">
    <reaction evidence="6">
        <text>glycolate + A = glyoxylate + AH2</text>
        <dbReference type="Rhea" id="RHEA:21264"/>
        <dbReference type="ChEBI" id="CHEBI:13193"/>
        <dbReference type="ChEBI" id="CHEBI:17499"/>
        <dbReference type="ChEBI" id="CHEBI:29805"/>
        <dbReference type="ChEBI" id="CHEBI:36655"/>
        <dbReference type="EC" id="1.1.99.14"/>
    </reaction>
</comment>
<accession>A0AAJ5ZE18</accession>
<dbReference type="InterPro" id="IPR017900">
    <property type="entry name" value="4Fe4S_Fe_S_CS"/>
</dbReference>
<dbReference type="PROSITE" id="PS00198">
    <property type="entry name" value="4FE4S_FER_1"/>
    <property type="match status" value="2"/>
</dbReference>
<dbReference type="GO" id="GO:0019154">
    <property type="term" value="F:glycolate dehydrogenase activity"/>
    <property type="evidence" value="ECO:0007669"/>
    <property type="project" value="UniProtKB-EC"/>
</dbReference>
<comment type="catalytic activity">
    <reaction evidence="6">
        <text>(R)-lactate + A = pyruvate + AH2</text>
        <dbReference type="Rhea" id="RHEA:15089"/>
        <dbReference type="ChEBI" id="CHEBI:13193"/>
        <dbReference type="ChEBI" id="CHEBI:15361"/>
        <dbReference type="ChEBI" id="CHEBI:16004"/>
        <dbReference type="ChEBI" id="CHEBI:17499"/>
    </reaction>
</comment>
<evidence type="ECO:0000313" key="10">
    <source>
        <dbReference type="Proteomes" id="UP001219901"/>
    </source>
</evidence>
<name>A0AAJ5ZE18_9CHLR</name>
<protein>
    <recommendedName>
        <fullName evidence="6">Glycolate oxidase iron-sulfur subunit</fullName>
        <ecNumber evidence="6">1.1.99.14</ecNumber>
    </recommendedName>
</protein>
<keyword evidence="2 6" id="KW-0479">Metal-binding</keyword>
<evidence type="ECO:0000256" key="3">
    <source>
        <dbReference type="ARBA" id="ARBA00022737"/>
    </source>
</evidence>
<evidence type="ECO:0000313" key="11">
    <source>
        <dbReference type="Proteomes" id="UP001321249"/>
    </source>
</evidence>
<dbReference type="PIRSF" id="PIRSF000139">
    <property type="entry name" value="Glc_ox_4Fe-4S"/>
    <property type="match status" value="1"/>
</dbReference>
<keyword evidence="5 6" id="KW-0411">Iron-sulfur</keyword>
<dbReference type="InterPro" id="IPR017896">
    <property type="entry name" value="4Fe4S_Fe-S-bd"/>
</dbReference>
<feature type="domain" description="4Fe-4S ferredoxin-type" evidence="7">
    <location>
        <begin position="22"/>
        <end position="54"/>
    </location>
</feature>
<dbReference type="RefSeq" id="WP_342822661.1">
    <property type="nucleotide sequence ID" value="NZ_CP046146.1"/>
</dbReference>
<dbReference type="InterPro" id="IPR012257">
    <property type="entry name" value="Glc_ox_4Fe-4S"/>
</dbReference>
<keyword evidence="4 6" id="KW-0408">Iron</keyword>
<evidence type="ECO:0000313" key="9">
    <source>
        <dbReference type="EMBL" id="WFG39205.1"/>
    </source>
</evidence>
<dbReference type="EC" id="1.1.99.14" evidence="6"/>
<dbReference type="Proteomes" id="UP001321249">
    <property type="component" value="Unassembled WGS sequence"/>
</dbReference>
<evidence type="ECO:0000256" key="1">
    <source>
        <dbReference type="ARBA" id="ARBA00022485"/>
    </source>
</evidence>
<comment type="function">
    <text evidence="6">Component of a complex that catalyzes the oxidation of glycolate to glyoxylate.</text>
</comment>
<evidence type="ECO:0000256" key="2">
    <source>
        <dbReference type="ARBA" id="ARBA00022723"/>
    </source>
</evidence>
<dbReference type="AlphaFoldDB" id="A0AAJ5ZE18"/>
<evidence type="ECO:0000313" key="8">
    <source>
        <dbReference type="EMBL" id="MDG0866070.1"/>
    </source>
</evidence>